<feature type="compositionally biased region" description="Basic and acidic residues" evidence="6">
    <location>
        <begin position="230"/>
        <end position="242"/>
    </location>
</feature>
<name>A0ABD0WVB0_UMBPY</name>
<evidence type="ECO:0000256" key="2">
    <source>
        <dbReference type="ARBA" id="ARBA00022525"/>
    </source>
</evidence>
<evidence type="ECO:0000313" key="9">
    <source>
        <dbReference type="Proteomes" id="UP001557470"/>
    </source>
</evidence>
<sequence length="317" mass="35596">MAYFNIKCDDQVNFVLKFLTSQTLLTFVLLSKRQKNNSATIKGRSREGCSKKLDRAEIVKKDVSKHRSRVPRCGRGSACSWLSACSLGAEQRARGRRAAASLLDGLRLKLEGQGLVNVTYMVVNHQGEKAQRLHTLLRQKLSDQITLFKQDPQQDDVWKSLSGQKDDFLIYDRCGRLTFHISLPYSIMSSPYVENAIKETYCSRICGNCMLESLEVPAECSWTAEATPEGEERPNTREEPSHGGHGHHHHGNGHGHHSNNHGHGHHGERGEGHSHGQGAEQRPHHSQDQQPIGQEKMGQEPMQVSQETNEGLVMQRQ</sequence>
<feature type="compositionally biased region" description="Basic residues" evidence="6">
    <location>
        <begin position="244"/>
        <end position="264"/>
    </location>
</feature>
<keyword evidence="9" id="KW-1185">Reference proteome</keyword>
<evidence type="ECO:0000313" key="8">
    <source>
        <dbReference type="EMBL" id="KAL0979090.1"/>
    </source>
</evidence>
<evidence type="ECO:0000256" key="3">
    <source>
        <dbReference type="ARBA" id="ARBA00022729"/>
    </source>
</evidence>
<feature type="domain" description="Selenoprotein P N-terminal" evidence="7">
    <location>
        <begin position="100"/>
        <end position="287"/>
    </location>
</feature>
<comment type="caution">
    <text evidence="8">The sequence shown here is derived from an EMBL/GenBank/DDBJ whole genome shotgun (WGS) entry which is preliminary data.</text>
</comment>
<gene>
    <name evidence="8" type="ORF">UPYG_G00180380</name>
</gene>
<dbReference type="EMBL" id="JAGEUA010000005">
    <property type="protein sequence ID" value="KAL0979090.1"/>
    <property type="molecule type" value="Genomic_DNA"/>
</dbReference>
<proteinExistence type="predicted"/>
<evidence type="ECO:0000256" key="6">
    <source>
        <dbReference type="SAM" id="MobiDB-lite"/>
    </source>
</evidence>
<feature type="region of interest" description="Disordered" evidence="6">
    <location>
        <begin position="224"/>
        <end position="317"/>
    </location>
</feature>
<keyword evidence="4" id="KW-0712">Selenocysteine</keyword>
<comment type="subcellular location">
    <subcellularLocation>
        <location evidence="1">Secreted</location>
    </subcellularLocation>
</comment>
<reference evidence="8 9" key="1">
    <citation type="submission" date="2024-06" db="EMBL/GenBank/DDBJ databases">
        <authorList>
            <person name="Pan Q."/>
            <person name="Wen M."/>
            <person name="Jouanno E."/>
            <person name="Zahm M."/>
            <person name="Klopp C."/>
            <person name="Cabau C."/>
            <person name="Louis A."/>
            <person name="Berthelot C."/>
            <person name="Parey E."/>
            <person name="Roest Crollius H."/>
            <person name="Montfort J."/>
            <person name="Robinson-Rechavi M."/>
            <person name="Bouchez O."/>
            <person name="Lampietro C."/>
            <person name="Lopez Roques C."/>
            <person name="Donnadieu C."/>
            <person name="Postlethwait J."/>
            <person name="Bobe J."/>
            <person name="Verreycken H."/>
            <person name="Guiguen Y."/>
        </authorList>
    </citation>
    <scope>NUCLEOTIDE SEQUENCE [LARGE SCALE GENOMIC DNA]</scope>
    <source>
        <strain evidence="8">Up_M1</strain>
        <tissue evidence="8">Testis</tissue>
    </source>
</reference>
<organism evidence="8 9">
    <name type="scientific">Umbra pygmaea</name>
    <name type="common">Eastern mudminnow</name>
    <dbReference type="NCBI Taxonomy" id="75934"/>
    <lineage>
        <taxon>Eukaryota</taxon>
        <taxon>Metazoa</taxon>
        <taxon>Chordata</taxon>
        <taxon>Craniata</taxon>
        <taxon>Vertebrata</taxon>
        <taxon>Euteleostomi</taxon>
        <taxon>Actinopterygii</taxon>
        <taxon>Neopterygii</taxon>
        <taxon>Teleostei</taxon>
        <taxon>Protacanthopterygii</taxon>
        <taxon>Esociformes</taxon>
        <taxon>Umbridae</taxon>
        <taxon>Umbra</taxon>
    </lineage>
</organism>
<dbReference type="Proteomes" id="UP001557470">
    <property type="component" value="Unassembled WGS sequence"/>
</dbReference>
<accession>A0ABD0WVB0</accession>
<keyword evidence="3" id="KW-0732">Signal</keyword>
<evidence type="ECO:0000256" key="4">
    <source>
        <dbReference type="ARBA" id="ARBA00022933"/>
    </source>
</evidence>
<evidence type="ECO:0000256" key="5">
    <source>
        <dbReference type="ARBA" id="ARBA00023180"/>
    </source>
</evidence>
<protein>
    <recommendedName>
        <fullName evidence="7">Selenoprotein P N-terminal domain-containing protein</fullName>
    </recommendedName>
</protein>
<dbReference type="InterPro" id="IPR007671">
    <property type="entry name" value="Selenoprotein-P_N"/>
</dbReference>
<keyword evidence="2" id="KW-0964">Secreted</keyword>
<evidence type="ECO:0000256" key="1">
    <source>
        <dbReference type="ARBA" id="ARBA00004613"/>
    </source>
</evidence>
<dbReference type="Pfam" id="PF04592">
    <property type="entry name" value="SelP_N"/>
    <property type="match status" value="1"/>
</dbReference>
<keyword evidence="5" id="KW-0325">Glycoprotein</keyword>
<feature type="compositionally biased region" description="Basic and acidic residues" evidence="6">
    <location>
        <begin position="265"/>
        <end position="274"/>
    </location>
</feature>
<dbReference type="PANTHER" id="PTHR10105:SF3">
    <property type="entry name" value="SELENOPROTEIN P"/>
    <property type="match status" value="1"/>
</dbReference>
<dbReference type="GO" id="GO:0005576">
    <property type="term" value="C:extracellular region"/>
    <property type="evidence" value="ECO:0007669"/>
    <property type="project" value="UniProtKB-SubCell"/>
</dbReference>
<evidence type="ECO:0000259" key="7">
    <source>
        <dbReference type="Pfam" id="PF04592"/>
    </source>
</evidence>
<dbReference type="AlphaFoldDB" id="A0ABD0WVB0"/>
<dbReference type="PANTHER" id="PTHR10105">
    <property type="entry name" value="SELENOPROTEIN P"/>
    <property type="match status" value="1"/>
</dbReference>
<dbReference type="InterPro" id="IPR037941">
    <property type="entry name" value="SeP"/>
</dbReference>